<sequence length="154" mass="16135">MTVSAFRRAAVLGGLTAAVAAASMGAASADAAAAKPFPVKKFDVCYPKAAHCATAKHLKVRAYGTVQYRPSYPAGHVTAYNKLAKPAYVVVTIRMKNGVSRSKYIPVPKRINNVGFAYPASSRFITSITIKVCTSTGAKASCGLPQTLITPKLG</sequence>
<protein>
    <submittedName>
        <fullName evidence="2">Uncharacterized protein</fullName>
    </submittedName>
</protein>
<name>A0ABV9TYD7_9ACTN</name>
<evidence type="ECO:0000313" key="3">
    <source>
        <dbReference type="Proteomes" id="UP001595872"/>
    </source>
</evidence>
<reference evidence="3" key="1">
    <citation type="journal article" date="2019" name="Int. J. Syst. Evol. Microbiol.">
        <title>The Global Catalogue of Microorganisms (GCM) 10K type strain sequencing project: providing services to taxonomists for standard genome sequencing and annotation.</title>
        <authorList>
            <consortium name="The Broad Institute Genomics Platform"/>
            <consortium name="The Broad Institute Genome Sequencing Center for Infectious Disease"/>
            <person name="Wu L."/>
            <person name="Ma J."/>
        </authorList>
    </citation>
    <scope>NUCLEOTIDE SEQUENCE [LARGE SCALE GENOMIC DNA]</scope>
    <source>
        <strain evidence="3">KLKA75</strain>
    </source>
</reference>
<dbReference type="InterPro" id="IPR006311">
    <property type="entry name" value="TAT_signal"/>
</dbReference>
<feature type="signal peptide" evidence="1">
    <location>
        <begin position="1"/>
        <end position="29"/>
    </location>
</feature>
<organism evidence="2 3">
    <name type="scientific">Actinomadura gamaensis</name>
    <dbReference type="NCBI Taxonomy" id="1763541"/>
    <lineage>
        <taxon>Bacteria</taxon>
        <taxon>Bacillati</taxon>
        <taxon>Actinomycetota</taxon>
        <taxon>Actinomycetes</taxon>
        <taxon>Streptosporangiales</taxon>
        <taxon>Thermomonosporaceae</taxon>
        <taxon>Actinomadura</taxon>
    </lineage>
</organism>
<keyword evidence="1" id="KW-0732">Signal</keyword>
<proteinExistence type="predicted"/>
<evidence type="ECO:0000256" key="1">
    <source>
        <dbReference type="SAM" id="SignalP"/>
    </source>
</evidence>
<dbReference type="EMBL" id="JBHSIT010000004">
    <property type="protein sequence ID" value="MFC4909151.1"/>
    <property type="molecule type" value="Genomic_DNA"/>
</dbReference>
<feature type="chain" id="PRO_5047303830" evidence="1">
    <location>
        <begin position="30"/>
        <end position="154"/>
    </location>
</feature>
<comment type="caution">
    <text evidence="2">The sequence shown here is derived from an EMBL/GenBank/DDBJ whole genome shotgun (WGS) entry which is preliminary data.</text>
</comment>
<evidence type="ECO:0000313" key="2">
    <source>
        <dbReference type="EMBL" id="MFC4909151.1"/>
    </source>
</evidence>
<dbReference type="RefSeq" id="WP_378256404.1">
    <property type="nucleotide sequence ID" value="NZ_JBHSIT010000004.1"/>
</dbReference>
<dbReference type="Proteomes" id="UP001595872">
    <property type="component" value="Unassembled WGS sequence"/>
</dbReference>
<gene>
    <name evidence="2" type="ORF">ACFPCY_17650</name>
</gene>
<accession>A0ABV9TYD7</accession>
<dbReference type="PROSITE" id="PS51318">
    <property type="entry name" value="TAT"/>
    <property type="match status" value="1"/>
</dbReference>
<keyword evidence="3" id="KW-1185">Reference proteome</keyword>